<feature type="region of interest" description="Disordered" evidence="1">
    <location>
        <begin position="1"/>
        <end position="22"/>
    </location>
</feature>
<gene>
    <name evidence="2" type="ORF">C8Q71DRAFT_727594</name>
</gene>
<proteinExistence type="predicted"/>
<dbReference type="GeneID" id="72002603"/>
<keyword evidence="3" id="KW-1185">Reference proteome</keyword>
<feature type="region of interest" description="Disordered" evidence="1">
    <location>
        <begin position="58"/>
        <end position="91"/>
    </location>
</feature>
<dbReference type="Proteomes" id="UP000814176">
    <property type="component" value="Unassembled WGS sequence"/>
</dbReference>
<sequence length="295" mass="31303">MEAGVWAGMGQAASRRREGTTRGRVTTRLWLRDCDPICVAPSTCSALSAGGCPLDNDLDDGKPARMPLPPTSFKGPHPVAPPSSSSVKPTPSAVTCPTWECACATARREGWARRDDAALAAVPTDLSVPCTPLEPAPRKEVLRHLHTAPAPLLEPLKDAHASRLKVGRVVILEGSPNADLDRHRSEASGWGADTSMDATTCDQTSQNGTAVIVGEVEGCRRGPRVAGERYGRWLELSTAKGRHNEGPAHGQTSRGTTDIDYQDIKRVSPCLAEPSRGLFALAKGVEHAAKALQTS</sequence>
<reference evidence="2 3" key="1">
    <citation type="journal article" date="2021" name="Environ. Microbiol.">
        <title>Gene family expansions and transcriptome signatures uncover fungal adaptations to wood decay.</title>
        <authorList>
            <person name="Hage H."/>
            <person name="Miyauchi S."/>
            <person name="Viragh M."/>
            <person name="Drula E."/>
            <person name="Min B."/>
            <person name="Chaduli D."/>
            <person name="Navarro D."/>
            <person name="Favel A."/>
            <person name="Norest M."/>
            <person name="Lesage-Meessen L."/>
            <person name="Balint B."/>
            <person name="Merenyi Z."/>
            <person name="de Eugenio L."/>
            <person name="Morin E."/>
            <person name="Martinez A.T."/>
            <person name="Baldrian P."/>
            <person name="Stursova M."/>
            <person name="Martinez M.J."/>
            <person name="Novotny C."/>
            <person name="Magnuson J.K."/>
            <person name="Spatafora J.W."/>
            <person name="Maurice S."/>
            <person name="Pangilinan J."/>
            <person name="Andreopoulos W."/>
            <person name="LaButti K."/>
            <person name="Hundley H."/>
            <person name="Na H."/>
            <person name="Kuo A."/>
            <person name="Barry K."/>
            <person name="Lipzen A."/>
            <person name="Henrissat B."/>
            <person name="Riley R."/>
            <person name="Ahrendt S."/>
            <person name="Nagy L.G."/>
            <person name="Grigoriev I.V."/>
            <person name="Martin F."/>
            <person name="Rosso M.N."/>
        </authorList>
    </citation>
    <scope>NUCLEOTIDE SEQUENCE [LARGE SCALE GENOMIC DNA]</scope>
    <source>
        <strain evidence="2 3">CIRM-BRFM 1785</strain>
    </source>
</reference>
<dbReference type="EMBL" id="JADCUA010000032">
    <property type="protein sequence ID" value="KAH9830361.1"/>
    <property type="molecule type" value="Genomic_DNA"/>
</dbReference>
<evidence type="ECO:0000313" key="3">
    <source>
        <dbReference type="Proteomes" id="UP000814176"/>
    </source>
</evidence>
<comment type="caution">
    <text evidence="2">The sequence shown here is derived from an EMBL/GenBank/DDBJ whole genome shotgun (WGS) entry which is preliminary data.</text>
</comment>
<evidence type="ECO:0000256" key="1">
    <source>
        <dbReference type="SAM" id="MobiDB-lite"/>
    </source>
</evidence>
<organism evidence="2 3">
    <name type="scientific">Rhodofomes roseus</name>
    <dbReference type="NCBI Taxonomy" id="34475"/>
    <lineage>
        <taxon>Eukaryota</taxon>
        <taxon>Fungi</taxon>
        <taxon>Dikarya</taxon>
        <taxon>Basidiomycota</taxon>
        <taxon>Agaricomycotina</taxon>
        <taxon>Agaricomycetes</taxon>
        <taxon>Polyporales</taxon>
        <taxon>Rhodofomes</taxon>
    </lineage>
</organism>
<accession>A0ABQ8K1M8</accession>
<name>A0ABQ8K1M8_9APHY</name>
<evidence type="ECO:0000313" key="2">
    <source>
        <dbReference type="EMBL" id="KAH9830361.1"/>
    </source>
</evidence>
<feature type="compositionally biased region" description="Low complexity" evidence="1">
    <location>
        <begin position="82"/>
        <end position="91"/>
    </location>
</feature>
<dbReference type="RefSeq" id="XP_047773683.1">
    <property type="nucleotide sequence ID" value="XM_047921871.1"/>
</dbReference>
<protein>
    <submittedName>
        <fullName evidence="2">Uncharacterized protein</fullName>
    </submittedName>
</protein>